<comment type="caution">
    <text evidence="1">The sequence shown here is derived from an EMBL/GenBank/DDBJ whole genome shotgun (WGS) entry which is preliminary data.</text>
</comment>
<sequence>MRSGLLYMNSLDYFSKLPGEELLPLRKDELETVYGVLRAGPNARGFSKISMKIGESEKEIDLGAKAVITATFPRPKNYMLFCMGAFSDGVDGKITGEVDGRLYFDERFLHFGSHVLLISNAPVFGERISKAIAGNKGIFGSKFFHDGFGLVQYRSLADYSGPKGLYMKDERYSWQRELRIALGAEDHLLNESGALELNIGDISDISQIVSVQALIDEPFRINRRRYAVVDGHPRLIDD</sequence>
<organism evidence="1 2">
    <name type="scientific">Ramlibacter cellulosilyticus</name>
    <dbReference type="NCBI Taxonomy" id="2764187"/>
    <lineage>
        <taxon>Bacteria</taxon>
        <taxon>Pseudomonadati</taxon>
        <taxon>Pseudomonadota</taxon>
        <taxon>Betaproteobacteria</taxon>
        <taxon>Burkholderiales</taxon>
        <taxon>Comamonadaceae</taxon>
        <taxon>Ramlibacter</taxon>
    </lineage>
</organism>
<dbReference type="Proteomes" id="UP000608513">
    <property type="component" value="Unassembled WGS sequence"/>
</dbReference>
<proteinExistence type="predicted"/>
<name>A0A923MSE8_9BURK</name>
<evidence type="ECO:0000313" key="2">
    <source>
        <dbReference type="Proteomes" id="UP000608513"/>
    </source>
</evidence>
<gene>
    <name evidence="1" type="ORF">H8N03_14105</name>
</gene>
<evidence type="ECO:0000313" key="1">
    <source>
        <dbReference type="EMBL" id="MBC5784081.1"/>
    </source>
</evidence>
<keyword evidence="2" id="KW-1185">Reference proteome</keyword>
<dbReference type="AlphaFoldDB" id="A0A923MSE8"/>
<reference evidence="1" key="1">
    <citation type="submission" date="2020-08" db="EMBL/GenBank/DDBJ databases">
        <title>Ramlibacter sp. USB13 16S ribosomal RNA gene genome sequencing and assembly.</title>
        <authorList>
            <person name="Kang M."/>
        </authorList>
    </citation>
    <scope>NUCLEOTIDE SEQUENCE</scope>
    <source>
        <strain evidence="1">USB13</strain>
    </source>
</reference>
<accession>A0A923MSE8</accession>
<dbReference type="EMBL" id="JACORT010000005">
    <property type="protein sequence ID" value="MBC5784081.1"/>
    <property type="molecule type" value="Genomic_DNA"/>
</dbReference>
<protein>
    <submittedName>
        <fullName evidence="1">Uncharacterized protein</fullName>
    </submittedName>
</protein>